<name>W2SEI7_CYPE1</name>
<dbReference type="InParanoid" id="W2SEI7"/>
<dbReference type="STRING" id="1220924.W2SEI7"/>
<dbReference type="InterPro" id="IPR039790">
    <property type="entry name" value="CHRD1"/>
</dbReference>
<evidence type="ECO:0000256" key="1">
    <source>
        <dbReference type="ARBA" id="ARBA00022723"/>
    </source>
</evidence>
<evidence type="ECO:0000313" key="8">
    <source>
        <dbReference type="Proteomes" id="UP000030752"/>
    </source>
</evidence>
<dbReference type="Pfam" id="PF04968">
    <property type="entry name" value="CHORD"/>
    <property type="match status" value="2"/>
</dbReference>
<evidence type="ECO:0000313" key="7">
    <source>
        <dbReference type="EMBL" id="ETN46324.1"/>
    </source>
</evidence>
<dbReference type="EMBL" id="KB822711">
    <property type="protein sequence ID" value="ETN46324.1"/>
    <property type="molecule type" value="Genomic_DNA"/>
</dbReference>
<feature type="region of interest" description="Disordered" evidence="4">
    <location>
        <begin position="333"/>
        <end position="356"/>
    </location>
</feature>
<dbReference type="Proteomes" id="UP000030752">
    <property type="component" value="Unassembled WGS sequence"/>
</dbReference>
<evidence type="ECO:0000259" key="5">
    <source>
        <dbReference type="PROSITE" id="PS51203"/>
    </source>
</evidence>
<evidence type="ECO:0000256" key="3">
    <source>
        <dbReference type="ARBA" id="ARBA00022833"/>
    </source>
</evidence>
<keyword evidence="2" id="KW-0677">Repeat</keyword>
<feature type="compositionally biased region" description="Low complexity" evidence="4">
    <location>
        <begin position="112"/>
        <end position="121"/>
    </location>
</feature>
<feature type="compositionally biased region" description="Acidic residues" evidence="4">
    <location>
        <begin position="135"/>
        <end position="145"/>
    </location>
</feature>
<dbReference type="eggNOG" id="KOG1667">
    <property type="taxonomic scope" value="Eukaryota"/>
</dbReference>
<dbReference type="Pfam" id="PF04969">
    <property type="entry name" value="CS"/>
    <property type="match status" value="1"/>
</dbReference>
<dbReference type="InterPro" id="IPR007051">
    <property type="entry name" value="CHORD_dom"/>
</dbReference>
<gene>
    <name evidence="7" type="ORF">HMPREF1541_00508</name>
</gene>
<dbReference type="PROSITE" id="PS51203">
    <property type="entry name" value="CS"/>
    <property type="match status" value="1"/>
</dbReference>
<evidence type="ECO:0000256" key="2">
    <source>
        <dbReference type="ARBA" id="ARBA00022737"/>
    </source>
</evidence>
<dbReference type="HOGENOM" id="CLU_040079_1_1_1"/>
<keyword evidence="3" id="KW-0862">Zinc</keyword>
<dbReference type="GO" id="GO:0046872">
    <property type="term" value="F:metal ion binding"/>
    <property type="evidence" value="ECO:0007669"/>
    <property type="project" value="UniProtKB-KW"/>
</dbReference>
<accession>W2SEI7</accession>
<dbReference type="SUPFAM" id="SSF49764">
    <property type="entry name" value="HSP20-like chaperones"/>
    <property type="match status" value="1"/>
</dbReference>
<keyword evidence="8" id="KW-1185">Reference proteome</keyword>
<protein>
    <recommendedName>
        <fullName evidence="9">CS domain-containing protein</fullName>
    </recommendedName>
</protein>
<feature type="domain" description="CS" evidence="5">
    <location>
        <begin position="243"/>
        <end position="338"/>
    </location>
</feature>
<dbReference type="PANTHER" id="PTHR46983">
    <property type="entry name" value="CYSTEINE AND HISTIDINE-RICH DOMAIN-CONTAINING PROTEIN 1"/>
    <property type="match status" value="1"/>
</dbReference>
<dbReference type="PROSITE" id="PS51401">
    <property type="entry name" value="CHORD"/>
    <property type="match status" value="2"/>
</dbReference>
<dbReference type="GeneID" id="19967847"/>
<proteinExistence type="predicted"/>
<organism evidence="7 8">
    <name type="scientific">Cyphellophora europaea (strain CBS 101466)</name>
    <name type="common">Phialophora europaea</name>
    <dbReference type="NCBI Taxonomy" id="1220924"/>
    <lineage>
        <taxon>Eukaryota</taxon>
        <taxon>Fungi</taxon>
        <taxon>Dikarya</taxon>
        <taxon>Ascomycota</taxon>
        <taxon>Pezizomycotina</taxon>
        <taxon>Eurotiomycetes</taxon>
        <taxon>Chaetothyriomycetidae</taxon>
        <taxon>Chaetothyriales</taxon>
        <taxon>Cyphellophoraceae</taxon>
        <taxon>Cyphellophora</taxon>
    </lineage>
</organism>
<reference evidence="7 8" key="1">
    <citation type="submission" date="2013-03" db="EMBL/GenBank/DDBJ databases">
        <title>The Genome Sequence of Phialophora europaea CBS 101466.</title>
        <authorList>
            <consortium name="The Broad Institute Genomics Platform"/>
            <person name="Cuomo C."/>
            <person name="de Hoog S."/>
            <person name="Gorbushina A."/>
            <person name="Walker B."/>
            <person name="Young S.K."/>
            <person name="Zeng Q."/>
            <person name="Gargeya S."/>
            <person name="Fitzgerald M."/>
            <person name="Haas B."/>
            <person name="Abouelleil A."/>
            <person name="Allen A.W."/>
            <person name="Alvarado L."/>
            <person name="Arachchi H.M."/>
            <person name="Berlin A.M."/>
            <person name="Chapman S.B."/>
            <person name="Gainer-Dewar J."/>
            <person name="Goldberg J."/>
            <person name="Griggs A."/>
            <person name="Gujja S."/>
            <person name="Hansen M."/>
            <person name="Howarth C."/>
            <person name="Imamovic A."/>
            <person name="Ireland A."/>
            <person name="Larimer J."/>
            <person name="McCowan C."/>
            <person name="Murphy C."/>
            <person name="Pearson M."/>
            <person name="Poon T.W."/>
            <person name="Priest M."/>
            <person name="Roberts A."/>
            <person name="Saif S."/>
            <person name="Shea T."/>
            <person name="Sisk P."/>
            <person name="Sykes S."/>
            <person name="Wortman J."/>
            <person name="Nusbaum C."/>
            <person name="Birren B."/>
        </authorList>
    </citation>
    <scope>NUCLEOTIDE SEQUENCE [LARGE SCALE GENOMIC DNA]</scope>
    <source>
        <strain evidence="7 8">CBS 101466</strain>
    </source>
</reference>
<dbReference type="Gene3D" id="2.60.40.790">
    <property type="match status" value="1"/>
</dbReference>
<feature type="region of interest" description="Disordered" evidence="4">
    <location>
        <begin position="63"/>
        <end position="150"/>
    </location>
</feature>
<evidence type="ECO:0000259" key="6">
    <source>
        <dbReference type="PROSITE" id="PS51401"/>
    </source>
</evidence>
<feature type="compositionally biased region" description="Basic and acidic residues" evidence="4">
    <location>
        <begin position="69"/>
        <end position="80"/>
    </location>
</feature>
<evidence type="ECO:0008006" key="9">
    <source>
        <dbReference type="Google" id="ProtNLM"/>
    </source>
</evidence>
<dbReference type="AlphaFoldDB" id="W2SEI7"/>
<evidence type="ECO:0000256" key="4">
    <source>
        <dbReference type="SAM" id="MobiDB-lite"/>
    </source>
</evidence>
<feature type="compositionally biased region" description="Basic and acidic residues" evidence="4">
    <location>
        <begin position="90"/>
        <end position="109"/>
    </location>
</feature>
<dbReference type="InterPro" id="IPR007052">
    <property type="entry name" value="CS_dom"/>
</dbReference>
<feature type="domain" description="CHORD" evidence="6">
    <location>
        <begin position="152"/>
        <end position="214"/>
    </location>
</feature>
<keyword evidence="1" id="KW-0479">Metal-binding</keyword>
<sequence length="356" mass="39394">MATAAQPQKCVHKGCGKKFTDPSDPPCIYHPGPPEFHEGQKGWKCCKPRVLTFDEFLEIPPCTTGQHSAVDDGPKVEFSDTSKIGQPDEVLPKEEEVRKVKPLSERAKESLAASVAQAQAQPIGTPRSSTPQPALEEDSDEETDEIPQNASCKRKACGERFAGGKRVRSEEKCVFHPGVPVFHEGSKGYTCCKRRVLEFDEFMRIKGCKEREGHCFVGKREKAREAEKKAQQGSDGAAGEEKVEEVRTDYYQTATSVIVSFFLKKIRKEDAKVVFGAGGENGYVDLDLPTADNKRFKQRVVFWAEIDPEKSSSKVMGTKLELNVAKKGDGMTGWPVLKQGDRETGERIQIGRAGRA</sequence>
<dbReference type="CDD" id="cd06466">
    <property type="entry name" value="p23_CS_SGT1_like"/>
    <property type="match status" value="1"/>
</dbReference>
<dbReference type="InterPro" id="IPR008978">
    <property type="entry name" value="HSP20-like_chaperone"/>
</dbReference>
<dbReference type="Gene3D" id="4.10.1130.20">
    <property type="match status" value="2"/>
</dbReference>
<dbReference type="VEuPathDB" id="FungiDB:HMPREF1541_00508"/>
<dbReference type="PANTHER" id="PTHR46983:SF3">
    <property type="entry name" value="CHPADIPLOID STATE MAINTENANCE PROTEIN CHPA"/>
    <property type="match status" value="1"/>
</dbReference>
<dbReference type="OrthoDB" id="1898560at2759"/>
<feature type="domain" description="CHORD" evidence="6">
    <location>
        <begin position="10"/>
        <end position="67"/>
    </location>
</feature>
<dbReference type="RefSeq" id="XP_008711036.1">
    <property type="nucleotide sequence ID" value="XM_008712814.1"/>
</dbReference>